<reference evidence="7 8" key="1">
    <citation type="submission" date="2019-02" db="EMBL/GenBank/DDBJ databases">
        <title>Deep-cultivation of Planctomycetes and their phenomic and genomic characterization uncovers novel biology.</title>
        <authorList>
            <person name="Wiegand S."/>
            <person name="Jogler M."/>
            <person name="Boedeker C."/>
            <person name="Pinto D."/>
            <person name="Vollmers J."/>
            <person name="Rivas-Marin E."/>
            <person name="Kohn T."/>
            <person name="Peeters S.H."/>
            <person name="Heuer A."/>
            <person name="Rast P."/>
            <person name="Oberbeckmann S."/>
            <person name="Bunk B."/>
            <person name="Jeske O."/>
            <person name="Meyerdierks A."/>
            <person name="Storesund J.E."/>
            <person name="Kallscheuer N."/>
            <person name="Luecker S."/>
            <person name="Lage O.M."/>
            <person name="Pohl T."/>
            <person name="Merkel B.J."/>
            <person name="Hornburger P."/>
            <person name="Mueller R.-W."/>
            <person name="Bruemmer F."/>
            <person name="Labrenz M."/>
            <person name="Spormann A.M."/>
            <person name="Op Den Camp H."/>
            <person name="Overmann J."/>
            <person name="Amann R."/>
            <person name="Jetten M.S.M."/>
            <person name="Mascher T."/>
            <person name="Medema M.H."/>
            <person name="Devos D.P."/>
            <person name="Kaster A.-K."/>
            <person name="Ovreas L."/>
            <person name="Rohde M."/>
            <person name="Galperin M.Y."/>
            <person name="Jogler C."/>
        </authorList>
    </citation>
    <scope>NUCLEOTIDE SEQUENCE [LARGE SCALE GENOMIC DNA]</scope>
    <source>
        <strain evidence="7 8">Poly41</strain>
    </source>
</reference>
<dbReference type="Gene3D" id="2.120.10.30">
    <property type="entry name" value="TolB, C-terminal domain"/>
    <property type="match status" value="1"/>
</dbReference>
<feature type="chain" id="PRO_5022856888" description="Cytochrome c domain-containing protein" evidence="5">
    <location>
        <begin position="32"/>
        <end position="1269"/>
    </location>
</feature>
<dbReference type="Gene3D" id="1.25.10.10">
    <property type="entry name" value="Leucine-rich Repeat Variant"/>
    <property type="match status" value="1"/>
</dbReference>
<evidence type="ECO:0000256" key="5">
    <source>
        <dbReference type="SAM" id="SignalP"/>
    </source>
</evidence>
<dbReference type="Pfam" id="PF23500">
    <property type="entry name" value="DUF7133"/>
    <property type="match status" value="1"/>
</dbReference>
<dbReference type="InterPro" id="IPR009056">
    <property type="entry name" value="Cyt_c-like_dom"/>
</dbReference>
<dbReference type="PANTHER" id="PTHR33546">
    <property type="entry name" value="LARGE, MULTIFUNCTIONAL SECRETED PROTEIN-RELATED"/>
    <property type="match status" value="1"/>
</dbReference>
<accession>A0A5C6DCU5</accession>
<evidence type="ECO:0000313" key="8">
    <source>
        <dbReference type="Proteomes" id="UP000319143"/>
    </source>
</evidence>
<dbReference type="InterPro" id="IPR013427">
    <property type="entry name" value="Haem-bd_dom_put"/>
</dbReference>
<keyword evidence="3 4" id="KW-0408">Iron</keyword>
<dbReference type="OrthoDB" id="223239at2"/>
<dbReference type="PROSITE" id="PS51007">
    <property type="entry name" value="CYTC"/>
    <property type="match status" value="1"/>
</dbReference>
<evidence type="ECO:0000256" key="2">
    <source>
        <dbReference type="ARBA" id="ARBA00022723"/>
    </source>
</evidence>
<dbReference type="Gene3D" id="2.60.120.260">
    <property type="entry name" value="Galactose-binding domain-like"/>
    <property type="match status" value="1"/>
</dbReference>
<dbReference type="SUPFAM" id="SSF49785">
    <property type="entry name" value="Galactose-binding domain-like"/>
    <property type="match status" value="1"/>
</dbReference>
<dbReference type="InterPro" id="IPR055557">
    <property type="entry name" value="DUF7133"/>
</dbReference>
<keyword evidence="8" id="KW-1185">Reference proteome</keyword>
<evidence type="ECO:0000256" key="4">
    <source>
        <dbReference type="PROSITE-ProRule" id="PRU00433"/>
    </source>
</evidence>
<dbReference type="InterPro" id="IPR016024">
    <property type="entry name" value="ARM-type_fold"/>
</dbReference>
<dbReference type="SUPFAM" id="SSF50952">
    <property type="entry name" value="Soluble quinoprotein glucose dehydrogenase"/>
    <property type="match status" value="1"/>
</dbReference>
<dbReference type="PANTHER" id="PTHR33546:SF1">
    <property type="entry name" value="LARGE, MULTIFUNCTIONAL SECRETED PROTEIN"/>
    <property type="match status" value="1"/>
</dbReference>
<dbReference type="EMBL" id="SJPV01000009">
    <property type="protein sequence ID" value="TWU33684.1"/>
    <property type="molecule type" value="Genomic_DNA"/>
</dbReference>
<gene>
    <name evidence="7" type="ORF">Poly41_46800</name>
</gene>
<dbReference type="GO" id="GO:0020037">
    <property type="term" value="F:heme binding"/>
    <property type="evidence" value="ECO:0007669"/>
    <property type="project" value="InterPro"/>
</dbReference>
<feature type="domain" description="Cytochrome c" evidence="6">
    <location>
        <begin position="1125"/>
        <end position="1260"/>
    </location>
</feature>
<dbReference type="SUPFAM" id="SSF46626">
    <property type="entry name" value="Cytochrome c"/>
    <property type="match status" value="1"/>
</dbReference>
<dbReference type="InterPro" id="IPR011042">
    <property type="entry name" value="6-blade_b-propeller_TolB-like"/>
</dbReference>
<evidence type="ECO:0000256" key="1">
    <source>
        <dbReference type="ARBA" id="ARBA00022617"/>
    </source>
</evidence>
<keyword evidence="1 4" id="KW-0349">Heme</keyword>
<dbReference type="InterPro" id="IPR008979">
    <property type="entry name" value="Galactose-bd-like_sf"/>
</dbReference>
<keyword evidence="5" id="KW-0732">Signal</keyword>
<dbReference type="GO" id="GO:0009055">
    <property type="term" value="F:electron transfer activity"/>
    <property type="evidence" value="ECO:0007669"/>
    <property type="project" value="InterPro"/>
</dbReference>
<keyword evidence="2 4" id="KW-0479">Metal-binding</keyword>
<comment type="caution">
    <text evidence="7">The sequence shown here is derived from an EMBL/GenBank/DDBJ whole genome shotgun (WGS) entry which is preliminary data.</text>
</comment>
<name>A0A5C6DCU5_9BACT</name>
<dbReference type="InterPro" id="IPR036909">
    <property type="entry name" value="Cyt_c-like_dom_sf"/>
</dbReference>
<sequence length="1269" mass="140539" precursor="true">MDGSPKTCWRSTRYLSAALLFALLGLPNGIASGDEAQWIWSTNTTVDTAIPVGENCFFRKPINLKVRAQGHIEIAADDEYELFVNGRRIGEGKSSRQMDEYEITDQLEVGRNVVAIRVANTHGAQSALAARVSVLPEGSDQWYTFSTDPSWKTSSEEDSMWETTLYNDRLWGTASSFGKLGDTSPWDHDEDVEVAAQTDQRERFQIQRGFGVQRVLKDEEVGSVIAMTFNEFGHLIVSKENGPLLLVFDRDEDGIPEQVRTYCDKVKSCQGILALNGDVFVTGEGPDGVALYKLTDADRNGTLEKIKTIVRFKGTSKEYGPHGLTLGPDGMIYVTLGNQVQVLGKTGAGETLRDYYEGDLLQRYEDPSGQSAGVKAPGGTIIRTTTDGSVVERVAGGLRNAYDMVFHPSGRLFVHDSDMESDAGTPWYRPTALLDVTEGAEFGWRSGWAKWPEHYMDRLPNLLDTGRASPTGATCYEHYMFPVRYQNTMFFADWAGGRILNVRLKERSAGYIADSEVFLKGQPLNVTDLEVGPDGALYFATGGRGTSGGVYRVVYKGEIPDRMKNLGTGIAAAVRQPQLNSAWTRQALASIKRELGNEWASLVAGVAYSEDNPSNYRVRALDLMELYGPVPSEELIIELSRAPSEAVRARAATAMGLHPGKHTAQRLTELLVDPSAQVQRSACEAMLRSDKLPETVDPVLELLASEDRTLAFVARRVLERMHLHLWREEVLASTDTRIALQGMLALMNSDPTEANALRVVAKISDMMTDFLSDADFVDTLRVCQVALDRGKVKPEKLTALRDQIAEEFPAGENRMNHELIRLAAYLQANQVADRALDFIESDAPLADRSLVAMCLQFFANNWSAEQRFRILKYYENTATASTQGSLSMYLVDVTKDFAKSLSDEDVHAILEQGSVWRNAALAAIYKLPRPVDAETANLLIELDKKLVDDPQRGDVERRLRTGITAMLSTSKEPASGEYLRATWRSEPERRAIIAMALAQAPEGDNWDYLVRSLNILEGDAASEVVGALQGVAIATDDPMAIRQLILLGVRAQSSGKPFEDVEQLLEHWTGMQRPEGAKLSMAPWQKWYAKTYPDRPDAVLPKSDESRWDLEQLVQYLEGDRGRVGNPDLGHHVFAKARCEQCHRSGVDGQSVGPDLTSIARHFSKREIVESILYPGHLVNEKFSSKKVMMLDGNTYVGLVTTESDGSVRVRDSSNRIARAEERQIDQILPSSSSIMPSGLLDDLSMQEISDLMSYLGVVQPVEVASRPE</sequence>
<proteinExistence type="predicted"/>
<dbReference type="InterPro" id="IPR011041">
    <property type="entry name" value="Quinoprot_gluc/sorb_DH_b-prop"/>
</dbReference>
<dbReference type="GO" id="GO:0046872">
    <property type="term" value="F:metal ion binding"/>
    <property type="evidence" value="ECO:0007669"/>
    <property type="project" value="UniProtKB-KW"/>
</dbReference>
<protein>
    <recommendedName>
        <fullName evidence="6">Cytochrome c domain-containing protein</fullName>
    </recommendedName>
</protein>
<dbReference type="NCBIfam" id="TIGR02603">
    <property type="entry name" value="CxxCH_TIGR02603"/>
    <property type="match status" value="1"/>
</dbReference>
<feature type="signal peptide" evidence="5">
    <location>
        <begin position="1"/>
        <end position="31"/>
    </location>
</feature>
<evidence type="ECO:0000259" key="6">
    <source>
        <dbReference type="PROSITE" id="PS51007"/>
    </source>
</evidence>
<dbReference type="Pfam" id="PF13646">
    <property type="entry name" value="HEAT_2"/>
    <property type="match status" value="1"/>
</dbReference>
<dbReference type="SUPFAM" id="SSF48371">
    <property type="entry name" value="ARM repeat"/>
    <property type="match status" value="1"/>
</dbReference>
<dbReference type="Gene3D" id="1.10.760.10">
    <property type="entry name" value="Cytochrome c-like domain"/>
    <property type="match status" value="1"/>
</dbReference>
<dbReference type="Proteomes" id="UP000319143">
    <property type="component" value="Unassembled WGS sequence"/>
</dbReference>
<organism evidence="7 8">
    <name type="scientific">Novipirellula artificiosorum</name>
    <dbReference type="NCBI Taxonomy" id="2528016"/>
    <lineage>
        <taxon>Bacteria</taxon>
        <taxon>Pseudomonadati</taxon>
        <taxon>Planctomycetota</taxon>
        <taxon>Planctomycetia</taxon>
        <taxon>Pirellulales</taxon>
        <taxon>Pirellulaceae</taxon>
        <taxon>Novipirellula</taxon>
    </lineage>
</organism>
<dbReference type="AlphaFoldDB" id="A0A5C6DCU5"/>
<evidence type="ECO:0000313" key="7">
    <source>
        <dbReference type="EMBL" id="TWU33684.1"/>
    </source>
</evidence>
<evidence type="ECO:0000256" key="3">
    <source>
        <dbReference type="ARBA" id="ARBA00023004"/>
    </source>
</evidence>
<dbReference type="InterPro" id="IPR011989">
    <property type="entry name" value="ARM-like"/>
</dbReference>